<protein>
    <submittedName>
        <fullName evidence="2">Uncharacterized protein</fullName>
    </submittedName>
</protein>
<sequence length="95" mass="11329">MTKRKSDQTTTILHSRLKKKEQMQSRAKERTPLKIMKMRNHGRRHTDNPIMVDKCFSDQLQQGERHPMEHPQIKIYPRKDVCLKLLLHVQPGFCP</sequence>
<gene>
    <name evidence="2" type="ORF">V6N11_021977</name>
</gene>
<proteinExistence type="predicted"/>
<reference evidence="2 3" key="1">
    <citation type="journal article" date="2024" name="G3 (Bethesda)">
        <title>Genome assembly of Hibiscus sabdariffa L. provides insights into metabolisms of medicinal natural products.</title>
        <authorList>
            <person name="Kim T."/>
        </authorList>
    </citation>
    <scope>NUCLEOTIDE SEQUENCE [LARGE SCALE GENOMIC DNA]</scope>
    <source>
        <strain evidence="2">TK-2024</strain>
        <tissue evidence="2">Old leaves</tissue>
    </source>
</reference>
<evidence type="ECO:0000313" key="3">
    <source>
        <dbReference type="Proteomes" id="UP001396334"/>
    </source>
</evidence>
<feature type="region of interest" description="Disordered" evidence="1">
    <location>
        <begin position="1"/>
        <end position="31"/>
    </location>
</feature>
<comment type="caution">
    <text evidence="2">The sequence shown here is derived from an EMBL/GenBank/DDBJ whole genome shotgun (WGS) entry which is preliminary data.</text>
</comment>
<keyword evidence="3" id="KW-1185">Reference proteome</keyword>
<dbReference type="EMBL" id="JBBPBN010000005">
    <property type="protein sequence ID" value="KAK9037055.1"/>
    <property type="molecule type" value="Genomic_DNA"/>
</dbReference>
<name>A0ABR2TIE7_9ROSI</name>
<accession>A0ABR2TIE7</accession>
<evidence type="ECO:0000256" key="1">
    <source>
        <dbReference type="SAM" id="MobiDB-lite"/>
    </source>
</evidence>
<feature type="compositionally biased region" description="Basic and acidic residues" evidence="1">
    <location>
        <begin position="20"/>
        <end position="31"/>
    </location>
</feature>
<dbReference type="Proteomes" id="UP001396334">
    <property type="component" value="Unassembled WGS sequence"/>
</dbReference>
<evidence type="ECO:0000313" key="2">
    <source>
        <dbReference type="EMBL" id="KAK9037055.1"/>
    </source>
</evidence>
<organism evidence="2 3">
    <name type="scientific">Hibiscus sabdariffa</name>
    <name type="common">roselle</name>
    <dbReference type="NCBI Taxonomy" id="183260"/>
    <lineage>
        <taxon>Eukaryota</taxon>
        <taxon>Viridiplantae</taxon>
        <taxon>Streptophyta</taxon>
        <taxon>Embryophyta</taxon>
        <taxon>Tracheophyta</taxon>
        <taxon>Spermatophyta</taxon>
        <taxon>Magnoliopsida</taxon>
        <taxon>eudicotyledons</taxon>
        <taxon>Gunneridae</taxon>
        <taxon>Pentapetalae</taxon>
        <taxon>rosids</taxon>
        <taxon>malvids</taxon>
        <taxon>Malvales</taxon>
        <taxon>Malvaceae</taxon>
        <taxon>Malvoideae</taxon>
        <taxon>Hibiscus</taxon>
    </lineage>
</organism>